<dbReference type="Pfam" id="PF26572">
    <property type="entry name" value="DUF8185"/>
    <property type="match status" value="1"/>
</dbReference>
<keyword evidence="4" id="KW-1185">Reference proteome</keyword>
<dbReference type="Proteomes" id="UP001183388">
    <property type="component" value="Unassembled WGS sequence"/>
</dbReference>
<evidence type="ECO:0000313" key="3">
    <source>
        <dbReference type="EMBL" id="MDT0306416.1"/>
    </source>
</evidence>
<feature type="domain" description="DUF8185" evidence="2">
    <location>
        <begin position="111"/>
        <end position="218"/>
    </location>
</feature>
<sequence length="230" mass="23620">MSGGGVESVTHQRLVLAAPGEAAGLAAFLGRQLRWDRAAAARLRAEGDVLAVFTRPARFGVLAIRPCHLREPAGLDVTVSAGELLEGVDEAAGALGVPAPVTGPSWAGLLPRRGGWLPVADLTPEEARGAAASVVAEFRTRTEALIPAQRTRSALDALAEEIWSRTLPGTPLPLRVVHAAHALGLLAEVPPAGVTVLSGGSWLRLRTPAGSIAVRRDGPPGLAGLGVTPV</sequence>
<dbReference type="InterPro" id="IPR058323">
    <property type="entry name" value="DUF8010"/>
</dbReference>
<proteinExistence type="predicted"/>
<protein>
    <submittedName>
        <fullName evidence="3">Uncharacterized protein</fullName>
    </submittedName>
</protein>
<feature type="domain" description="DUF8010" evidence="1">
    <location>
        <begin position="10"/>
        <end position="108"/>
    </location>
</feature>
<comment type="caution">
    <text evidence="3">The sequence shown here is derived from an EMBL/GenBank/DDBJ whole genome shotgun (WGS) entry which is preliminary data.</text>
</comment>
<dbReference type="InterPro" id="IPR058498">
    <property type="entry name" value="DUF8185"/>
</dbReference>
<evidence type="ECO:0000259" key="2">
    <source>
        <dbReference type="Pfam" id="PF26572"/>
    </source>
</evidence>
<accession>A0ABU2L4S2</accession>
<reference evidence="4" key="1">
    <citation type="submission" date="2023-07" db="EMBL/GenBank/DDBJ databases">
        <title>30 novel species of actinomycetes from the DSMZ collection.</title>
        <authorList>
            <person name="Nouioui I."/>
        </authorList>
    </citation>
    <scope>NUCLEOTIDE SEQUENCE [LARGE SCALE GENOMIC DNA]</scope>
    <source>
        <strain evidence="4">DSM 44917</strain>
    </source>
</reference>
<evidence type="ECO:0000313" key="4">
    <source>
        <dbReference type="Proteomes" id="UP001183388"/>
    </source>
</evidence>
<evidence type="ECO:0000259" key="1">
    <source>
        <dbReference type="Pfam" id="PF26035"/>
    </source>
</evidence>
<dbReference type="EMBL" id="JAVREN010000005">
    <property type="protein sequence ID" value="MDT0306416.1"/>
    <property type="molecule type" value="Genomic_DNA"/>
</dbReference>
<gene>
    <name evidence="3" type="ORF">RM780_05500</name>
</gene>
<dbReference type="RefSeq" id="WP_311629334.1">
    <property type="nucleotide sequence ID" value="NZ_JAVREN010000005.1"/>
</dbReference>
<organism evidence="3 4">
    <name type="scientific">Streptomyces boetiae</name>
    <dbReference type="NCBI Taxonomy" id="3075541"/>
    <lineage>
        <taxon>Bacteria</taxon>
        <taxon>Bacillati</taxon>
        <taxon>Actinomycetota</taxon>
        <taxon>Actinomycetes</taxon>
        <taxon>Kitasatosporales</taxon>
        <taxon>Streptomycetaceae</taxon>
        <taxon>Streptomyces</taxon>
    </lineage>
</organism>
<name>A0ABU2L4S2_9ACTN</name>
<dbReference type="Pfam" id="PF26035">
    <property type="entry name" value="DUF8010"/>
    <property type="match status" value="1"/>
</dbReference>